<keyword evidence="2" id="KW-0472">Membrane</keyword>
<dbReference type="PANTHER" id="PTHR30383">
    <property type="entry name" value="THIOESTERASE 1/PROTEASE 1/LYSOPHOSPHOLIPASE L1"/>
    <property type="match status" value="1"/>
</dbReference>
<evidence type="ECO:0000256" key="2">
    <source>
        <dbReference type="SAM" id="Phobius"/>
    </source>
</evidence>
<dbReference type="GO" id="GO:0016788">
    <property type="term" value="F:hydrolase activity, acting on ester bonds"/>
    <property type="evidence" value="ECO:0007669"/>
    <property type="project" value="UniProtKB-ARBA"/>
</dbReference>
<proteinExistence type="predicted"/>
<dbReference type="EMBL" id="JALEMU010000111">
    <property type="protein sequence ID" value="MCI5756000.1"/>
    <property type="molecule type" value="Genomic_DNA"/>
</dbReference>
<keyword evidence="4" id="KW-0378">Hydrolase</keyword>
<evidence type="ECO:0000256" key="1">
    <source>
        <dbReference type="SAM" id="MobiDB-lite"/>
    </source>
</evidence>
<dbReference type="SUPFAM" id="SSF52266">
    <property type="entry name" value="SGNH hydrolase"/>
    <property type="match status" value="1"/>
</dbReference>
<gene>
    <name evidence="4" type="ORF">MR241_06875</name>
</gene>
<dbReference type="CDD" id="cd00229">
    <property type="entry name" value="SGNH_hydrolase"/>
    <property type="match status" value="1"/>
</dbReference>
<accession>A0AAE3K0I6</accession>
<feature type="transmembrane region" description="Helical" evidence="2">
    <location>
        <begin position="281"/>
        <end position="300"/>
    </location>
</feature>
<feature type="domain" description="SGNH hydrolase-type esterase" evidence="3">
    <location>
        <begin position="37"/>
        <end position="230"/>
    </location>
</feature>
<organism evidence="4 5">
    <name type="scientific">Candidatus Colimorpha enterica</name>
    <dbReference type="NCBI Taxonomy" id="3083063"/>
    <lineage>
        <taxon>Bacteria</taxon>
        <taxon>Pseudomonadati</taxon>
        <taxon>Bacteroidota</taxon>
        <taxon>Bacteroidia</taxon>
        <taxon>Bacteroidales</taxon>
        <taxon>Candidatus Colimorpha</taxon>
    </lineage>
</organism>
<keyword evidence="2" id="KW-0812">Transmembrane</keyword>
<keyword evidence="2" id="KW-1133">Transmembrane helix</keyword>
<dbReference type="Proteomes" id="UP001139365">
    <property type="component" value="Unassembled WGS sequence"/>
</dbReference>
<reference evidence="4 5" key="1">
    <citation type="submission" date="2022-03" db="EMBL/GenBank/DDBJ databases">
        <title>Metagenome-assembled genomes from swine fecal metagenomes.</title>
        <authorList>
            <person name="Holman D.B."/>
            <person name="Kommadath A."/>
        </authorList>
    </citation>
    <scope>NUCLEOTIDE SEQUENCE [LARGE SCALE GENOMIC DNA]</scope>
    <source>
        <strain evidence="4">SUG147</strain>
    </source>
</reference>
<evidence type="ECO:0000313" key="4">
    <source>
        <dbReference type="EMBL" id="MCI5756000.1"/>
    </source>
</evidence>
<dbReference type="AlphaFoldDB" id="A0AAE3K0I6"/>
<comment type="caution">
    <text evidence="4">The sequence shown here is derived from an EMBL/GenBank/DDBJ whole genome shotgun (WGS) entry which is preliminary data.</text>
</comment>
<sequence length="307" mass="33556">MITINQPMTCEEYYDFIGVPSDAPAEASQLYGKKALFVGDSICYGACDSEGGVAWAGRIAKGTGLQSRNAGQNGYAVSTVRNKTLRIVRHIHEYEGYDFDYVILHGGVNDAMGLMIEGTEAPIGYPSPYWEPKFFDVSTFSGALEELIYYTKEYFPNAKIGYIVNLPTDRPDVVKLSELGSYMKAARAVCNKWDVPCLDLFAEKDVIDLFAADTQKYCQDNIHPTAEGYDVITPIITAWMENMKSPRPADSSDTAGESADVTGENENGEKDAAPSKLPFCIAAGAVALAAVFLTATVIICRKRKNNI</sequence>
<protein>
    <submittedName>
        <fullName evidence="4">SGNH/GDSL hydrolase family protein</fullName>
    </submittedName>
</protein>
<dbReference type="InterPro" id="IPR051532">
    <property type="entry name" value="Ester_Hydrolysis_Enzymes"/>
</dbReference>
<evidence type="ECO:0000313" key="5">
    <source>
        <dbReference type="Proteomes" id="UP001139365"/>
    </source>
</evidence>
<feature type="region of interest" description="Disordered" evidence="1">
    <location>
        <begin position="245"/>
        <end position="271"/>
    </location>
</feature>
<dbReference type="Pfam" id="PF13472">
    <property type="entry name" value="Lipase_GDSL_2"/>
    <property type="match status" value="1"/>
</dbReference>
<dbReference type="InterPro" id="IPR036514">
    <property type="entry name" value="SGNH_hydro_sf"/>
</dbReference>
<dbReference type="Gene3D" id="3.40.50.1110">
    <property type="entry name" value="SGNH hydrolase"/>
    <property type="match status" value="1"/>
</dbReference>
<evidence type="ECO:0000259" key="3">
    <source>
        <dbReference type="Pfam" id="PF13472"/>
    </source>
</evidence>
<name>A0AAE3K0I6_9BACT</name>
<dbReference type="InterPro" id="IPR013830">
    <property type="entry name" value="SGNH_hydro"/>
</dbReference>